<proteinExistence type="predicted"/>
<feature type="compositionally biased region" description="Basic and acidic residues" evidence="1">
    <location>
        <begin position="1"/>
        <end position="10"/>
    </location>
</feature>
<accession>A0AAV4RSV4</accession>
<feature type="region of interest" description="Disordered" evidence="1">
    <location>
        <begin position="1"/>
        <end position="32"/>
    </location>
</feature>
<protein>
    <submittedName>
        <fullName evidence="2">Uncharacterized protein</fullName>
    </submittedName>
</protein>
<organism evidence="2 3">
    <name type="scientific">Caerostris extrusa</name>
    <name type="common">Bark spider</name>
    <name type="synonym">Caerostris bankana</name>
    <dbReference type="NCBI Taxonomy" id="172846"/>
    <lineage>
        <taxon>Eukaryota</taxon>
        <taxon>Metazoa</taxon>
        <taxon>Ecdysozoa</taxon>
        <taxon>Arthropoda</taxon>
        <taxon>Chelicerata</taxon>
        <taxon>Arachnida</taxon>
        <taxon>Araneae</taxon>
        <taxon>Araneomorphae</taxon>
        <taxon>Entelegynae</taxon>
        <taxon>Araneoidea</taxon>
        <taxon>Araneidae</taxon>
        <taxon>Caerostris</taxon>
    </lineage>
</organism>
<dbReference type="AlphaFoldDB" id="A0AAV4RSV4"/>
<sequence>IRAEVNRAEKGPINGVENAPCTSEWPPAGGTTKEDYSPMVHFVTLTADYWRNGQQQWRHFTFSVVMKLDHRTVDSTSATTVNKFRGVGVRFQVLFFHSDCSFVSINVLNGDSESFVGS</sequence>
<feature type="non-terminal residue" evidence="2">
    <location>
        <position position="1"/>
    </location>
</feature>
<comment type="caution">
    <text evidence="2">The sequence shown here is derived from an EMBL/GenBank/DDBJ whole genome shotgun (WGS) entry which is preliminary data.</text>
</comment>
<name>A0AAV4RSV4_CAEEX</name>
<evidence type="ECO:0000313" key="2">
    <source>
        <dbReference type="EMBL" id="GIY22983.1"/>
    </source>
</evidence>
<gene>
    <name evidence="2" type="ORF">CEXT_390931</name>
</gene>
<dbReference type="Proteomes" id="UP001054945">
    <property type="component" value="Unassembled WGS sequence"/>
</dbReference>
<keyword evidence="3" id="KW-1185">Reference proteome</keyword>
<dbReference type="EMBL" id="BPLR01008223">
    <property type="protein sequence ID" value="GIY22983.1"/>
    <property type="molecule type" value="Genomic_DNA"/>
</dbReference>
<reference evidence="2 3" key="1">
    <citation type="submission" date="2021-06" db="EMBL/GenBank/DDBJ databases">
        <title>Caerostris extrusa draft genome.</title>
        <authorList>
            <person name="Kono N."/>
            <person name="Arakawa K."/>
        </authorList>
    </citation>
    <scope>NUCLEOTIDE SEQUENCE [LARGE SCALE GENOMIC DNA]</scope>
</reference>
<evidence type="ECO:0000313" key="3">
    <source>
        <dbReference type="Proteomes" id="UP001054945"/>
    </source>
</evidence>
<evidence type="ECO:0000256" key="1">
    <source>
        <dbReference type="SAM" id="MobiDB-lite"/>
    </source>
</evidence>